<evidence type="ECO:0000313" key="3">
    <source>
        <dbReference type="EMBL" id="SNB69328.1"/>
    </source>
</evidence>
<dbReference type="OrthoDB" id="9811157at2"/>
<organism evidence="3 4">
    <name type="scientific">Rhodoblastus acidophilus</name>
    <name type="common">Rhodopseudomonas acidophila</name>
    <dbReference type="NCBI Taxonomy" id="1074"/>
    <lineage>
        <taxon>Bacteria</taxon>
        <taxon>Pseudomonadati</taxon>
        <taxon>Pseudomonadota</taxon>
        <taxon>Alphaproteobacteria</taxon>
        <taxon>Hyphomicrobiales</taxon>
        <taxon>Rhodoblastaceae</taxon>
        <taxon>Rhodoblastus</taxon>
    </lineage>
</organism>
<evidence type="ECO:0000313" key="4">
    <source>
        <dbReference type="Proteomes" id="UP000198418"/>
    </source>
</evidence>
<dbReference type="AlphaFoldDB" id="A0A212RB58"/>
<accession>A0A212RB58</accession>
<evidence type="ECO:0000259" key="1">
    <source>
        <dbReference type="Pfam" id="PF13362"/>
    </source>
</evidence>
<dbReference type="Pfam" id="PF13362">
    <property type="entry name" value="Toprim_3"/>
    <property type="match status" value="1"/>
</dbReference>
<dbReference type="Pfam" id="PF23639">
    <property type="entry name" value="DUF7146"/>
    <property type="match status" value="1"/>
</dbReference>
<dbReference type="InterPro" id="IPR006171">
    <property type="entry name" value="TOPRIM_dom"/>
</dbReference>
<proteinExistence type="predicted"/>
<name>A0A212RB58_RHOAC</name>
<feature type="domain" description="DUF7146" evidence="2">
    <location>
        <begin position="156"/>
        <end position="245"/>
    </location>
</feature>
<protein>
    <submittedName>
        <fullName evidence="3">Toprim domain-containing protein</fullName>
    </submittedName>
</protein>
<feature type="domain" description="Toprim" evidence="1">
    <location>
        <begin position="267"/>
        <end position="356"/>
    </location>
</feature>
<dbReference type="RefSeq" id="WP_088520318.1">
    <property type="nucleotide sequence ID" value="NZ_FYDG01000003.1"/>
</dbReference>
<keyword evidence="4" id="KW-1185">Reference proteome</keyword>
<dbReference type="InterPro" id="IPR055570">
    <property type="entry name" value="DUF7146"/>
</dbReference>
<gene>
    <name evidence="3" type="ORF">SAMN06265338_103200</name>
</gene>
<dbReference type="Proteomes" id="UP000198418">
    <property type="component" value="Unassembled WGS sequence"/>
</dbReference>
<sequence>MIDVPVRDLRAGLQALCPGLIHELVPGCRREGNVWAAPNPTRANDSRSSFKIWGNGAWREYDEPEDYGKGDILGLVAYVAGFAPRSKEGRKHAIQWAKKRLGITDGNSDVIKKIRREAAARRKKADKDEAERAARIARRVADILIQSKGASHDGFALVRRYLLEARGIDYDAIPNKCPVLRWHSGLRHWGGANWFGPAMVAPAMNGDGFKTGLHATWLHDAGGVDKAPISQAKLMLGDIKGSVVPLTYGPSGLSTVEASRQGIRGPLVLCEGIETGLSLALALPEARVWAALSIGNIDDAPVWFDCISSIIVALENDLKPQALAQRDEVLEALARRGKPLTTMQAHQGNDFNDLLKGRV</sequence>
<reference evidence="4" key="1">
    <citation type="submission" date="2017-06" db="EMBL/GenBank/DDBJ databases">
        <authorList>
            <person name="Varghese N."/>
            <person name="Submissions S."/>
        </authorList>
    </citation>
    <scope>NUCLEOTIDE SEQUENCE [LARGE SCALE GENOMIC DNA]</scope>
    <source>
        <strain evidence="4">DSM 137</strain>
    </source>
</reference>
<dbReference type="EMBL" id="FYDG01000003">
    <property type="protein sequence ID" value="SNB69328.1"/>
    <property type="molecule type" value="Genomic_DNA"/>
</dbReference>
<evidence type="ECO:0000259" key="2">
    <source>
        <dbReference type="Pfam" id="PF23639"/>
    </source>
</evidence>